<protein>
    <submittedName>
        <fullName evidence="3">Uncharacterized protein</fullName>
    </submittedName>
</protein>
<dbReference type="Gene3D" id="3.20.20.140">
    <property type="entry name" value="Metal-dependent hydrolases"/>
    <property type="match status" value="1"/>
</dbReference>
<dbReference type="VEuPathDB" id="VectorBase:LOC119186486"/>
<reference evidence="3" key="1">
    <citation type="journal article" date="2020" name="Cell">
        <title>Large-Scale Comparative Analyses of Tick Genomes Elucidate Their Genetic Diversity and Vector Capacities.</title>
        <authorList>
            <consortium name="Tick Genome and Microbiome Consortium (TIGMIC)"/>
            <person name="Jia N."/>
            <person name="Wang J."/>
            <person name="Shi W."/>
            <person name="Du L."/>
            <person name="Sun Y."/>
            <person name="Zhan W."/>
            <person name="Jiang J.F."/>
            <person name="Wang Q."/>
            <person name="Zhang B."/>
            <person name="Ji P."/>
            <person name="Bell-Sakyi L."/>
            <person name="Cui X.M."/>
            <person name="Yuan T.T."/>
            <person name="Jiang B.G."/>
            <person name="Yang W.F."/>
            <person name="Lam T.T."/>
            <person name="Chang Q.C."/>
            <person name="Ding S.J."/>
            <person name="Wang X.J."/>
            <person name="Zhu J.G."/>
            <person name="Ruan X.D."/>
            <person name="Zhao L."/>
            <person name="Wei J.T."/>
            <person name="Ye R.Z."/>
            <person name="Que T.C."/>
            <person name="Du C.H."/>
            <person name="Zhou Y.H."/>
            <person name="Cheng J.X."/>
            <person name="Dai P.F."/>
            <person name="Guo W.B."/>
            <person name="Han X.H."/>
            <person name="Huang E.J."/>
            <person name="Li L.F."/>
            <person name="Wei W."/>
            <person name="Gao Y.C."/>
            <person name="Liu J.Z."/>
            <person name="Shao H.Z."/>
            <person name="Wang X."/>
            <person name="Wang C.C."/>
            <person name="Yang T.C."/>
            <person name="Huo Q.B."/>
            <person name="Li W."/>
            <person name="Chen H.Y."/>
            <person name="Chen S.E."/>
            <person name="Zhou L.G."/>
            <person name="Ni X.B."/>
            <person name="Tian J.H."/>
            <person name="Sheng Y."/>
            <person name="Liu T."/>
            <person name="Pan Y.S."/>
            <person name="Xia L.Y."/>
            <person name="Li J."/>
            <person name="Zhao F."/>
            <person name="Cao W.C."/>
        </authorList>
    </citation>
    <scope>NUCLEOTIDE SEQUENCE</scope>
    <source>
        <strain evidence="3">Rmic-2018</strain>
    </source>
</reference>
<keyword evidence="4" id="KW-1185">Reference proteome</keyword>
<evidence type="ECO:0000313" key="3">
    <source>
        <dbReference type="EMBL" id="KAH8035841.1"/>
    </source>
</evidence>
<dbReference type="InterPro" id="IPR032466">
    <property type="entry name" value="Metal_Hydrolase"/>
</dbReference>
<dbReference type="PANTHER" id="PTHR46363">
    <property type="entry name" value="DEOXYRIBONUCLEASE TATDN2-RELATED"/>
    <property type="match status" value="1"/>
</dbReference>
<dbReference type="CDD" id="cd01310">
    <property type="entry name" value="TatD_DNAse"/>
    <property type="match status" value="1"/>
</dbReference>
<reference evidence="3" key="2">
    <citation type="submission" date="2021-09" db="EMBL/GenBank/DDBJ databases">
        <authorList>
            <person name="Jia N."/>
            <person name="Wang J."/>
            <person name="Shi W."/>
            <person name="Du L."/>
            <person name="Sun Y."/>
            <person name="Zhan W."/>
            <person name="Jiang J."/>
            <person name="Wang Q."/>
            <person name="Zhang B."/>
            <person name="Ji P."/>
            <person name="Sakyi L.B."/>
            <person name="Cui X."/>
            <person name="Yuan T."/>
            <person name="Jiang B."/>
            <person name="Yang W."/>
            <person name="Lam T.T.-Y."/>
            <person name="Chang Q."/>
            <person name="Ding S."/>
            <person name="Wang X."/>
            <person name="Zhu J."/>
            <person name="Ruan X."/>
            <person name="Zhao L."/>
            <person name="Wei J."/>
            <person name="Que T."/>
            <person name="Du C."/>
            <person name="Cheng J."/>
            <person name="Dai P."/>
            <person name="Han X."/>
            <person name="Huang E."/>
            <person name="Gao Y."/>
            <person name="Liu J."/>
            <person name="Shao H."/>
            <person name="Ye R."/>
            <person name="Li L."/>
            <person name="Wei W."/>
            <person name="Wang X."/>
            <person name="Wang C."/>
            <person name="Huo Q."/>
            <person name="Li W."/>
            <person name="Guo W."/>
            <person name="Chen H."/>
            <person name="Chen S."/>
            <person name="Zhou L."/>
            <person name="Zhou L."/>
            <person name="Ni X."/>
            <person name="Tian J."/>
            <person name="Zhou Y."/>
            <person name="Sheng Y."/>
            <person name="Liu T."/>
            <person name="Pan Y."/>
            <person name="Xia L."/>
            <person name="Li J."/>
            <person name="Zhao F."/>
            <person name="Cao W."/>
        </authorList>
    </citation>
    <scope>NUCLEOTIDE SEQUENCE</scope>
    <source>
        <strain evidence="3">Rmic-2018</strain>
        <tissue evidence="3">Larvae</tissue>
    </source>
</reference>
<dbReference type="PANTHER" id="PTHR46363:SF1">
    <property type="entry name" value="DEOXYRIBONUCLEASE TATDN2-RELATED"/>
    <property type="match status" value="1"/>
</dbReference>
<sequence length="360" mass="40671">MLAQPVGVLKRRILTFVALPDTPSFYSVPFLLSVVKPRHGVLVAKWHGDYNMHAQFIYYKHYLCKARGRAPGHQGVALHDGVGGGADRHSLPSRLRLHRRTGHTKSFTHFRLANRNTFPYCYDGCVANFSEPETFEQRRLWRSILSDEGVWGAFGCHPRRARGYTDVVEQDLARALGDSSVVALGEIGLDYSISGNDTVPDWKEFKRTQEVAFRRQLVLARRRRLPLVIHSRDATADTIRILKEMVPADQPIHRHCFTGNWDEAKHWLDTFPRLCLGITPLVGFSGVDPLVEAAQRIPLDRLLLETDAPFFLPKRESGRLACSHPGMVIHVATKVAAIRDISVDVLISAVRDNTRRVYGI</sequence>
<dbReference type="InterPro" id="IPR001130">
    <property type="entry name" value="TatD-like"/>
</dbReference>
<comment type="similarity">
    <text evidence="1">Belongs to the metallo-dependent hydrolases superfamily. TatD-type hydrolase family.</text>
</comment>
<proteinExistence type="inferred from homology"/>
<dbReference type="EMBL" id="JABSTU010000003">
    <property type="protein sequence ID" value="KAH8035841.1"/>
    <property type="molecule type" value="Genomic_DNA"/>
</dbReference>
<accession>A0A9J6EN25</accession>
<evidence type="ECO:0000313" key="4">
    <source>
        <dbReference type="Proteomes" id="UP000821866"/>
    </source>
</evidence>
<dbReference type="AlphaFoldDB" id="A0A9J6EN25"/>
<dbReference type="Pfam" id="PF01026">
    <property type="entry name" value="TatD_DNase"/>
    <property type="match status" value="1"/>
</dbReference>
<keyword evidence="2" id="KW-0378">Hydrolase</keyword>
<evidence type="ECO:0000256" key="1">
    <source>
        <dbReference type="ARBA" id="ARBA00009275"/>
    </source>
</evidence>
<dbReference type="PROSITE" id="PS01091">
    <property type="entry name" value="TATD_3"/>
    <property type="match status" value="1"/>
</dbReference>
<comment type="caution">
    <text evidence="3">The sequence shown here is derived from an EMBL/GenBank/DDBJ whole genome shotgun (WGS) entry which is preliminary data.</text>
</comment>
<name>A0A9J6EN25_RHIMP</name>
<evidence type="ECO:0000256" key="2">
    <source>
        <dbReference type="ARBA" id="ARBA00022801"/>
    </source>
</evidence>
<dbReference type="Proteomes" id="UP000821866">
    <property type="component" value="Chromosome 11"/>
</dbReference>
<dbReference type="GO" id="GO:0016788">
    <property type="term" value="F:hydrolase activity, acting on ester bonds"/>
    <property type="evidence" value="ECO:0007669"/>
    <property type="project" value="InterPro"/>
</dbReference>
<organism evidence="3 4">
    <name type="scientific">Rhipicephalus microplus</name>
    <name type="common">Cattle tick</name>
    <name type="synonym">Boophilus microplus</name>
    <dbReference type="NCBI Taxonomy" id="6941"/>
    <lineage>
        <taxon>Eukaryota</taxon>
        <taxon>Metazoa</taxon>
        <taxon>Ecdysozoa</taxon>
        <taxon>Arthropoda</taxon>
        <taxon>Chelicerata</taxon>
        <taxon>Arachnida</taxon>
        <taxon>Acari</taxon>
        <taxon>Parasitiformes</taxon>
        <taxon>Ixodida</taxon>
        <taxon>Ixodoidea</taxon>
        <taxon>Ixodidae</taxon>
        <taxon>Rhipicephalinae</taxon>
        <taxon>Rhipicephalus</taxon>
        <taxon>Boophilus</taxon>
    </lineage>
</organism>
<dbReference type="InterPro" id="IPR018228">
    <property type="entry name" value="DNase_TatD-rel_CS"/>
</dbReference>
<dbReference type="SUPFAM" id="SSF51556">
    <property type="entry name" value="Metallo-dependent hydrolases"/>
    <property type="match status" value="1"/>
</dbReference>
<gene>
    <name evidence="3" type="ORF">HPB51_010419</name>
</gene>